<proteinExistence type="predicted"/>
<feature type="signal peptide" evidence="2">
    <location>
        <begin position="1"/>
        <end position="20"/>
    </location>
</feature>
<feature type="region of interest" description="Disordered" evidence="1">
    <location>
        <begin position="126"/>
        <end position="154"/>
    </location>
</feature>
<feature type="compositionally biased region" description="Polar residues" evidence="1">
    <location>
        <begin position="127"/>
        <end position="154"/>
    </location>
</feature>
<gene>
    <name evidence="4" type="ORF">L873DRAFT_1714420</name>
</gene>
<evidence type="ECO:0000256" key="2">
    <source>
        <dbReference type="SAM" id="SignalP"/>
    </source>
</evidence>
<evidence type="ECO:0000259" key="3">
    <source>
        <dbReference type="Pfam" id="PF24808"/>
    </source>
</evidence>
<dbReference type="InterPro" id="IPR056124">
    <property type="entry name" value="DUF7707"/>
</dbReference>
<feature type="domain" description="DUF7707" evidence="3">
    <location>
        <begin position="25"/>
        <end position="126"/>
    </location>
</feature>
<accession>A0A3N4IZE4</accession>
<evidence type="ECO:0000313" key="5">
    <source>
        <dbReference type="Proteomes" id="UP000276215"/>
    </source>
</evidence>
<dbReference type="Proteomes" id="UP000276215">
    <property type="component" value="Unassembled WGS sequence"/>
</dbReference>
<sequence>MQSFVFAAFVAANSILSVSAQTYPTFNVTAVPDAIRTQWCRAQTAACPLLCGDQDMTTTQNKCFPDNLYYTCICNDGTSPNLTEYSQTIPYFRCQAEVKGCSDACTGNSKCQSACAANRPCGATDPQRLNTSTMTSTRGASKTSSPTGLTTSTDANGFAVTGTAAAGSKGAGSPMMEVGNAYGLGFVAAGIAIGAALMGV</sequence>
<dbReference type="AlphaFoldDB" id="A0A3N4IZE4"/>
<dbReference type="EMBL" id="ML120498">
    <property type="protein sequence ID" value="RPA91369.1"/>
    <property type="molecule type" value="Genomic_DNA"/>
</dbReference>
<protein>
    <recommendedName>
        <fullName evidence="3">DUF7707 domain-containing protein</fullName>
    </recommendedName>
</protein>
<feature type="chain" id="PRO_5018258109" description="DUF7707 domain-containing protein" evidence="2">
    <location>
        <begin position="21"/>
        <end position="200"/>
    </location>
</feature>
<evidence type="ECO:0000313" key="4">
    <source>
        <dbReference type="EMBL" id="RPA91369.1"/>
    </source>
</evidence>
<organism evidence="4 5">
    <name type="scientific">Choiromyces venosus 120613-1</name>
    <dbReference type="NCBI Taxonomy" id="1336337"/>
    <lineage>
        <taxon>Eukaryota</taxon>
        <taxon>Fungi</taxon>
        <taxon>Dikarya</taxon>
        <taxon>Ascomycota</taxon>
        <taxon>Pezizomycotina</taxon>
        <taxon>Pezizomycetes</taxon>
        <taxon>Pezizales</taxon>
        <taxon>Tuberaceae</taxon>
        <taxon>Choiromyces</taxon>
    </lineage>
</organism>
<dbReference type="PANTHER" id="PTHR38118">
    <property type="entry name" value="ANCHORED CELL WALL PROTEIN 11-RELATED"/>
    <property type="match status" value="1"/>
</dbReference>
<dbReference type="Pfam" id="PF24808">
    <property type="entry name" value="DUF7707"/>
    <property type="match status" value="1"/>
</dbReference>
<keyword evidence="2" id="KW-0732">Signal</keyword>
<dbReference type="OrthoDB" id="2439692at2759"/>
<reference evidence="4 5" key="1">
    <citation type="journal article" date="2018" name="Nat. Ecol. Evol.">
        <title>Pezizomycetes genomes reveal the molecular basis of ectomycorrhizal truffle lifestyle.</title>
        <authorList>
            <person name="Murat C."/>
            <person name="Payen T."/>
            <person name="Noel B."/>
            <person name="Kuo A."/>
            <person name="Morin E."/>
            <person name="Chen J."/>
            <person name="Kohler A."/>
            <person name="Krizsan K."/>
            <person name="Balestrini R."/>
            <person name="Da Silva C."/>
            <person name="Montanini B."/>
            <person name="Hainaut M."/>
            <person name="Levati E."/>
            <person name="Barry K.W."/>
            <person name="Belfiori B."/>
            <person name="Cichocki N."/>
            <person name="Clum A."/>
            <person name="Dockter R.B."/>
            <person name="Fauchery L."/>
            <person name="Guy J."/>
            <person name="Iotti M."/>
            <person name="Le Tacon F."/>
            <person name="Lindquist E.A."/>
            <person name="Lipzen A."/>
            <person name="Malagnac F."/>
            <person name="Mello A."/>
            <person name="Molinier V."/>
            <person name="Miyauchi S."/>
            <person name="Poulain J."/>
            <person name="Riccioni C."/>
            <person name="Rubini A."/>
            <person name="Sitrit Y."/>
            <person name="Splivallo R."/>
            <person name="Traeger S."/>
            <person name="Wang M."/>
            <person name="Zifcakova L."/>
            <person name="Wipf D."/>
            <person name="Zambonelli A."/>
            <person name="Paolocci F."/>
            <person name="Nowrousian M."/>
            <person name="Ottonello S."/>
            <person name="Baldrian P."/>
            <person name="Spatafora J.W."/>
            <person name="Henrissat B."/>
            <person name="Nagy L.G."/>
            <person name="Aury J.M."/>
            <person name="Wincker P."/>
            <person name="Grigoriev I.V."/>
            <person name="Bonfante P."/>
            <person name="Martin F.M."/>
        </authorList>
    </citation>
    <scope>NUCLEOTIDE SEQUENCE [LARGE SCALE GENOMIC DNA]</scope>
    <source>
        <strain evidence="4 5">120613-1</strain>
    </source>
</reference>
<name>A0A3N4IZE4_9PEZI</name>
<evidence type="ECO:0000256" key="1">
    <source>
        <dbReference type="SAM" id="MobiDB-lite"/>
    </source>
</evidence>
<keyword evidence="5" id="KW-1185">Reference proteome</keyword>
<dbReference type="PANTHER" id="PTHR38118:SF2">
    <property type="entry name" value="CDP-ALCOHOL PHOSPHATIDYLTRANSFERASE PROTEIN"/>
    <property type="match status" value="1"/>
</dbReference>